<evidence type="ECO:0000256" key="2">
    <source>
        <dbReference type="SAM" id="SignalP"/>
    </source>
</evidence>
<dbReference type="Gene3D" id="3.30.560.10">
    <property type="entry name" value="Glucose Oxidase, domain 3"/>
    <property type="match status" value="1"/>
</dbReference>
<evidence type="ECO:0000313" key="5">
    <source>
        <dbReference type="RefSeq" id="XP_017779978.1"/>
    </source>
</evidence>
<dbReference type="InterPro" id="IPR007867">
    <property type="entry name" value="GMC_OxRtase_C"/>
</dbReference>
<evidence type="ECO:0000259" key="3">
    <source>
        <dbReference type="PROSITE" id="PS00624"/>
    </source>
</evidence>
<protein>
    <submittedName>
        <fullName evidence="5 6">Glucose dehydrogenase [FAD, quinone]-like</fullName>
    </submittedName>
</protein>
<dbReference type="Proteomes" id="UP000695000">
    <property type="component" value="Unplaced"/>
</dbReference>
<feature type="signal peptide" evidence="2">
    <location>
        <begin position="1"/>
        <end position="22"/>
    </location>
</feature>
<dbReference type="InterPro" id="IPR036188">
    <property type="entry name" value="FAD/NAD-bd_sf"/>
</dbReference>
<dbReference type="RefSeq" id="XP_017779985.1">
    <property type="nucleotide sequence ID" value="XM_017924496.1"/>
</dbReference>
<dbReference type="PANTHER" id="PTHR11552:SF158">
    <property type="entry name" value="GH23626P-RELATED"/>
    <property type="match status" value="1"/>
</dbReference>
<dbReference type="Gene3D" id="3.50.50.60">
    <property type="entry name" value="FAD/NAD(P)-binding domain"/>
    <property type="match status" value="1"/>
</dbReference>
<feature type="chain" id="PRO_5045022745" evidence="2">
    <location>
        <begin position="23"/>
        <end position="615"/>
    </location>
</feature>
<keyword evidence="4" id="KW-1185">Reference proteome</keyword>
<dbReference type="SUPFAM" id="SSF51905">
    <property type="entry name" value="FAD/NAD(P)-binding domain"/>
    <property type="match status" value="1"/>
</dbReference>
<evidence type="ECO:0000256" key="1">
    <source>
        <dbReference type="ARBA" id="ARBA00010790"/>
    </source>
</evidence>
<dbReference type="GeneID" id="108565171"/>
<comment type="similarity">
    <text evidence="1">Belongs to the GMC oxidoreductase family.</text>
</comment>
<sequence length="615" mass="69030">MKVKKVVPILLLTCMMVHLGQGQGILEGVLTLLGEMSSQLIPDSTDEFTILPEYDFIVVGAGTAGCVIANRLTENPKWKVLLIEAGYIETPIMDFPILANYLQFTDANWRFNTMPSQRYCMGMENGQCNWPRGKVMGGSSVLNYMIYTRGNKKDYDNWAKLGNEGWTFDDVLPYFKKIENFTIDEYKDSEYHNTDGYLNIGYAPYHTKLSEALIEANKELGMKYVDYNGKSQIGVSYLQTSLKDGMRHSSNKAYIYPIKHRKNLHVIKMTMVKKILIDPKTKQTYGVEIIKNGRSSTVLSRKEVIVSAGAINSPQLLMLSGIGPKRHLQSLNIPVLKNSRVGFNLMDHIAVGGLTFTLEKPYSINADKMLEHNNLIDYLNYHKGPISIPGGCEALSFHDLTDPNNPDGHANIELLYVSGSIASDSLLRKNFGIREDLYQKIFKPIVDKHSFSIFPMLLLPKSKGRIMLSSADYRGKPLIFPNYFSDPEDLKTIVEATKLAINVTQQPAMMKIGTKLHTIPIPECEPLGFGTDEYLGCMAQHFTLTIYHLSGTCKMGPETDKRAVVDPRLRVHGIKGLRVIDASIMPEVISGHTNAPVYMIAEKGSDMIKQDWGYI</sequence>
<keyword evidence="2" id="KW-0732">Signal</keyword>
<dbReference type="SUPFAM" id="SSF54373">
    <property type="entry name" value="FAD-linked reductases, C-terminal domain"/>
    <property type="match status" value="1"/>
</dbReference>
<organism evidence="4 6">
    <name type="scientific">Nicrophorus vespilloides</name>
    <name type="common">Boreal carrion beetle</name>
    <dbReference type="NCBI Taxonomy" id="110193"/>
    <lineage>
        <taxon>Eukaryota</taxon>
        <taxon>Metazoa</taxon>
        <taxon>Ecdysozoa</taxon>
        <taxon>Arthropoda</taxon>
        <taxon>Hexapoda</taxon>
        <taxon>Insecta</taxon>
        <taxon>Pterygota</taxon>
        <taxon>Neoptera</taxon>
        <taxon>Endopterygota</taxon>
        <taxon>Coleoptera</taxon>
        <taxon>Polyphaga</taxon>
        <taxon>Staphyliniformia</taxon>
        <taxon>Silphidae</taxon>
        <taxon>Nicrophorinae</taxon>
        <taxon>Nicrophorus</taxon>
    </lineage>
</organism>
<dbReference type="Pfam" id="PF00732">
    <property type="entry name" value="GMC_oxred_N"/>
    <property type="match status" value="1"/>
</dbReference>
<feature type="domain" description="Glucose-methanol-choline oxidoreductase N-terminal" evidence="3">
    <location>
        <begin position="309"/>
        <end position="323"/>
    </location>
</feature>
<name>A0ABM1MZI5_NICVS</name>
<dbReference type="Pfam" id="PF05199">
    <property type="entry name" value="GMC_oxred_C"/>
    <property type="match status" value="1"/>
</dbReference>
<reference evidence="5 6" key="1">
    <citation type="submission" date="2025-05" db="UniProtKB">
        <authorList>
            <consortium name="RefSeq"/>
        </authorList>
    </citation>
    <scope>IDENTIFICATION</scope>
    <source>
        <tissue evidence="5 6">Whole Larva</tissue>
    </source>
</reference>
<dbReference type="InterPro" id="IPR012132">
    <property type="entry name" value="GMC_OxRdtase"/>
</dbReference>
<accession>A0ABM1MZI5</accession>
<dbReference type="InterPro" id="IPR000172">
    <property type="entry name" value="GMC_OxRdtase_N"/>
</dbReference>
<gene>
    <name evidence="5 6" type="primary">LOC108565171</name>
</gene>
<evidence type="ECO:0000313" key="4">
    <source>
        <dbReference type="Proteomes" id="UP000695000"/>
    </source>
</evidence>
<dbReference type="PIRSF" id="PIRSF000137">
    <property type="entry name" value="Alcohol_oxidase"/>
    <property type="match status" value="1"/>
</dbReference>
<proteinExistence type="inferred from homology"/>
<dbReference type="RefSeq" id="XP_017779978.1">
    <property type="nucleotide sequence ID" value="XM_017924489.1"/>
</dbReference>
<dbReference type="PROSITE" id="PS00624">
    <property type="entry name" value="GMC_OXRED_2"/>
    <property type="match status" value="1"/>
</dbReference>
<dbReference type="PANTHER" id="PTHR11552">
    <property type="entry name" value="GLUCOSE-METHANOL-CHOLINE GMC OXIDOREDUCTASE"/>
    <property type="match status" value="1"/>
</dbReference>
<evidence type="ECO:0000313" key="6">
    <source>
        <dbReference type="RefSeq" id="XP_017779985.1"/>
    </source>
</evidence>